<name>A0A9P7GNU8_9AGAR</name>
<dbReference type="InterPro" id="IPR036537">
    <property type="entry name" value="Adaptor_Cbl_N_dom_sf"/>
</dbReference>
<feature type="domain" description="Novel STAND NTPase 1" evidence="3">
    <location>
        <begin position="329"/>
        <end position="485"/>
    </location>
</feature>
<dbReference type="InterPro" id="IPR011990">
    <property type="entry name" value="TPR-like_helical_dom_sf"/>
</dbReference>
<feature type="coiled-coil region" evidence="2">
    <location>
        <begin position="288"/>
        <end position="315"/>
    </location>
</feature>
<sequence length="1044" mass="116923">MLTDSSSAPVDRFLDVFRRMLPIYSALQFTPIAIRAATVFCQKDKLLTLLRLATQYFIDLLGSKPPFSFSVPAFVVGLSPCEKWRFGEACDALHKDETTLDAAEADLAKPTTKEYAGEAAKEFLVVLGAVAENIPIPGVKEAVTIAAKLIKACDDSHATLKRAQELKNRIQALVAVLVNELKDKKAEEIEEKLKQDIHALEENLTFIQKKLDEIASQHAFLVVFFRSLNEEKVRKCVDRLNNSLENFDVRMPTTKVFIRLISFAFKLARKINHANLLGQLEKQILAYHDSQKQELRNIQQDIKDTKVTMQEVKSMLSRRQVPAASSQGYAALNGIMPSNTRIFHGREKVVNELATILTRASPPWVCIMGPGGMGKTSTALAIMAHPEVKKSFPDQSQVWVPCVNATSINLLLDTLCLALGISSQSASCLKDIIEMLSSSQPSIILLDNFETPWNIDDAQARSQVERILYAINKIPHITIVVTMRSSNPPAEQIMWHSIDLQAVDHDAALQIYFDVYGDRGNSLVHDDPDLPGLLKMIGHMPLAVTLMAKAAKLTGLSAAKLAHKYEERGTAMLGPSGTDATHNMELCISLSVDSAPMKRVPEAFELLAILAMLPAGATFETLDTLWAQNHNKLMLALETLRDTSLVDHHDFTFLVLPVIRRYILDPLRFPNKVRESLVNAACRFLAQHKIDPRKSDGLYVEHVKAIAAEEANLQAILLETTTSTPRLIEALVTFARHQQATRPRTEVVEHALKLLSGLEDNKRLLGLALKCQADILVRQDVWDNLLPILTRARNLFLSIGDKREAAECTLSIVNFQRSLNYPDLKDPEAVIAEAQTEFESVGDRYGIALCRAQYGKFYSSFEESFVRSIEQFTGAMEVLVEFNDLPQIGEIATRIASTHYFLRNLEEARVWAERAIQQNEDIGRHDTIPTLIVGRVLIRQGDFAEALRRMAKCLEKTRGGRCDVAQMLEEMGRAWAKMGKKEDAESAFKQSMSYYSDRTTHPETMGRARCQYFIRKLSDPEALPSPAEEDALESWHPFNIDELL</sequence>
<keyword evidence="2" id="KW-0175">Coiled coil</keyword>
<dbReference type="Gene3D" id="1.20.930.20">
    <property type="entry name" value="Adaptor protein Cbl, N-terminal domain"/>
    <property type="match status" value="1"/>
</dbReference>
<gene>
    <name evidence="4" type="ORF">H0H81_012438</name>
</gene>
<dbReference type="Gene3D" id="1.25.40.10">
    <property type="entry name" value="Tetratricopeptide repeat domain"/>
    <property type="match status" value="1"/>
</dbReference>
<dbReference type="Gene3D" id="3.40.50.300">
    <property type="entry name" value="P-loop containing nucleotide triphosphate hydrolases"/>
    <property type="match status" value="1"/>
</dbReference>
<reference evidence="4" key="1">
    <citation type="submission" date="2021-02" db="EMBL/GenBank/DDBJ databases">
        <authorList>
            <person name="Nieuwenhuis M."/>
            <person name="Van De Peppel L.J.J."/>
        </authorList>
    </citation>
    <scope>NUCLEOTIDE SEQUENCE</scope>
    <source>
        <strain evidence="4">D49</strain>
    </source>
</reference>
<evidence type="ECO:0000256" key="2">
    <source>
        <dbReference type="SAM" id="Coils"/>
    </source>
</evidence>
<dbReference type="CDD" id="cd21037">
    <property type="entry name" value="MLKL_NTD"/>
    <property type="match status" value="1"/>
</dbReference>
<evidence type="ECO:0000313" key="4">
    <source>
        <dbReference type="EMBL" id="KAG5650377.1"/>
    </source>
</evidence>
<dbReference type="Proteomes" id="UP000717328">
    <property type="component" value="Unassembled WGS sequence"/>
</dbReference>
<dbReference type="OrthoDB" id="1534087at2759"/>
<protein>
    <recommendedName>
        <fullName evidence="3">Novel STAND NTPase 1 domain-containing protein</fullName>
    </recommendedName>
</protein>
<dbReference type="PANTHER" id="PTHR47691">
    <property type="entry name" value="REGULATOR-RELATED"/>
    <property type="match status" value="1"/>
</dbReference>
<dbReference type="PROSITE" id="PS50005">
    <property type="entry name" value="TPR"/>
    <property type="match status" value="1"/>
</dbReference>
<dbReference type="GO" id="GO:0007166">
    <property type="term" value="P:cell surface receptor signaling pathway"/>
    <property type="evidence" value="ECO:0007669"/>
    <property type="project" value="InterPro"/>
</dbReference>
<dbReference type="InterPro" id="IPR049052">
    <property type="entry name" value="nSTAND1"/>
</dbReference>
<dbReference type="PANTHER" id="PTHR47691:SF3">
    <property type="entry name" value="HTH-TYPE TRANSCRIPTIONAL REGULATOR RV0890C-RELATED"/>
    <property type="match status" value="1"/>
</dbReference>
<evidence type="ECO:0000259" key="3">
    <source>
        <dbReference type="Pfam" id="PF20703"/>
    </source>
</evidence>
<dbReference type="InterPro" id="IPR027417">
    <property type="entry name" value="P-loop_NTPase"/>
</dbReference>
<evidence type="ECO:0000313" key="5">
    <source>
        <dbReference type="Proteomes" id="UP000717328"/>
    </source>
</evidence>
<feature type="repeat" description="TPR" evidence="1">
    <location>
        <begin position="965"/>
        <end position="998"/>
    </location>
</feature>
<dbReference type="InterPro" id="IPR019734">
    <property type="entry name" value="TPR_rpt"/>
</dbReference>
<dbReference type="Pfam" id="PF20703">
    <property type="entry name" value="nSTAND1"/>
    <property type="match status" value="1"/>
</dbReference>
<reference evidence="4" key="2">
    <citation type="submission" date="2021-10" db="EMBL/GenBank/DDBJ databases">
        <title>Phylogenomics reveals ancestral predisposition of the termite-cultivated fungus Termitomyces towards a domesticated lifestyle.</title>
        <authorList>
            <person name="Auxier B."/>
            <person name="Grum-Grzhimaylo A."/>
            <person name="Cardenas M.E."/>
            <person name="Lodge J.D."/>
            <person name="Laessoe T."/>
            <person name="Pedersen O."/>
            <person name="Smith M.E."/>
            <person name="Kuyper T.W."/>
            <person name="Franco-Molano E.A."/>
            <person name="Baroni T.J."/>
            <person name="Aanen D.K."/>
        </authorList>
    </citation>
    <scope>NUCLEOTIDE SEQUENCE</scope>
    <source>
        <strain evidence="4">D49</strain>
    </source>
</reference>
<accession>A0A9P7GNU8</accession>
<dbReference type="AlphaFoldDB" id="A0A9P7GNU8"/>
<dbReference type="EMBL" id="JABCKI010000467">
    <property type="protein sequence ID" value="KAG5650377.1"/>
    <property type="molecule type" value="Genomic_DNA"/>
</dbReference>
<dbReference type="InterPro" id="IPR059179">
    <property type="entry name" value="MLKL-like_MCAfunc"/>
</dbReference>
<dbReference type="SUPFAM" id="SSF48452">
    <property type="entry name" value="TPR-like"/>
    <property type="match status" value="1"/>
</dbReference>
<dbReference type="SMART" id="SM00028">
    <property type="entry name" value="TPR"/>
    <property type="match status" value="2"/>
</dbReference>
<feature type="coiled-coil region" evidence="2">
    <location>
        <begin position="160"/>
        <end position="217"/>
    </location>
</feature>
<organism evidence="4 5">
    <name type="scientific">Sphagnurus paluster</name>
    <dbReference type="NCBI Taxonomy" id="117069"/>
    <lineage>
        <taxon>Eukaryota</taxon>
        <taxon>Fungi</taxon>
        <taxon>Dikarya</taxon>
        <taxon>Basidiomycota</taxon>
        <taxon>Agaricomycotina</taxon>
        <taxon>Agaricomycetes</taxon>
        <taxon>Agaricomycetidae</taxon>
        <taxon>Agaricales</taxon>
        <taxon>Tricholomatineae</taxon>
        <taxon>Lyophyllaceae</taxon>
        <taxon>Sphagnurus</taxon>
    </lineage>
</organism>
<keyword evidence="5" id="KW-1185">Reference proteome</keyword>
<keyword evidence="1" id="KW-0802">TPR repeat</keyword>
<comment type="caution">
    <text evidence="4">The sequence shown here is derived from an EMBL/GenBank/DDBJ whole genome shotgun (WGS) entry which is preliminary data.</text>
</comment>
<dbReference type="SUPFAM" id="SSF52540">
    <property type="entry name" value="P-loop containing nucleoside triphosphate hydrolases"/>
    <property type="match status" value="1"/>
</dbReference>
<evidence type="ECO:0000256" key="1">
    <source>
        <dbReference type="PROSITE-ProRule" id="PRU00339"/>
    </source>
</evidence>
<proteinExistence type="predicted"/>